<evidence type="ECO:0000313" key="3">
    <source>
        <dbReference type="Proteomes" id="UP001500831"/>
    </source>
</evidence>
<dbReference type="Proteomes" id="UP001500831">
    <property type="component" value="Unassembled WGS sequence"/>
</dbReference>
<dbReference type="Pfam" id="PF01883">
    <property type="entry name" value="FeS_assembly_P"/>
    <property type="match status" value="1"/>
</dbReference>
<dbReference type="Gene3D" id="3.30.300.130">
    <property type="entry name" value="Fe-S cluster assembly (FSCA)"/>
    <property type="match status" value="1"/>
</dbReference>
<feature type="domain" description="MIP18 family-like" evidence="1">
    <location>
        <begin position="11"/>
        <end position="81"/>
    </location>
</feature>
<dbReference type="InterPro" id="IPR002744">
    <property type="entry name" value="MIP18-like"/>
</dbReference>
<sequence length="227" mass="24765">MNMPPPGRGGVWEALATVRDPELDEPITELGFVSAAEVREGHVSVRLRLPTYFCAPNFAYLMVADARDAVRAVPGVVSADVRLEDHFASDEINAGVAESAGFAGSFPGDACAELDELRLTFRRKAYLASLDRLCTRLAAEEPQPARLRLGDVPESPELAGLLRRRAELGLDCSPESPLLLDERGEPIPAEQAQLRLRFARTVRVSIEGNAGLCRGLLRTRYPESTAR</sequence>
<dbReference type="SUPFAM" id="SSF117916">
    <property type="entry name" value="Fe-S cluster assembly (FSCA) domain-like"/>
    <property type="match status" value="1"/>
</dbReference>
<protein>
    <submittedName>
        <fullName evidence="2">Iron-sulfur cluster assembly protein</fullName>
    </submittedName>
</protein>
<dbReference type="EMBL" id="BAAAVI010000052">
    <property type="protein sequence ID" value="GAA2894121.1"/>
    <property type="molecule type" value="Genomic_DNA"/>
</dbReference>
<organism evidence="2 3">
    <name type="scientific">Streptosporangium fragile</name>
    <dbReference type="NCBI Taxonomy" id="46186"/>
    <lineage>
        <taxon>Bacteria</taxon>
        <taxon>Bacillati</taxon>
        <taxon>Actinomycetota</taxon>
        <taxon>Actinomycetes</taxon>
        <taxon>Streptosporangiales</taxon>
        <taxon>Streptosporangiaceae</taxon>
        <taxon>Streptosporangium</taxon>
    </lineage>
</organism>
<evidence type="ECO:0000259" key="1">
    <source>
        <dbReference type="Pfam" id="PF01883"/>
    </source>
</evidence>
<evidence type="ECO:0000313" key="2">
    <source>
        <dbReference type="EMBL" id="GAA2894121.1"/>
    </source>
</evidence>
<dbReference type="InterPro" id="IPR034904">
    <property type="entry name" value="FSCA_dom_sf"/>
</dbReference>
<keyword evidence="3" id="KW-1185">Reference proteome</keyword>
<reference evidence="2 3" key="1">
    <citation type="journal article" date="2019" name="Int. J. Syst. Evol. Microbiol.">
        <title>The Global Catalogue of Microorganisms (GCM) 10K type strain sequencing project: providing services to taxonomists for standard genome sequencing and annotation.</title>
        <authorList>
            <consortium name="The Broad Institute Genomics Platform"/>
            <consortium name="The Broad Institute Genome Sequencing Center for Infectious Disease"/>
            <person name="Wu L."/>
            <person name="Ma J."/>
        </authorList>
    </citation>
    <scope>NUCLEOTIDE SEQUENCE [LARGE SCALE GENOMIC DNA]</scope>
    <source>
        <strain evidence="2 3">JCM 6242</strain>
    </source>
</reference>
<accession>A0ABN3W561</accession>
<name>A0ABN3W561_9ACTN</name>
<dbReference type="RefSeq" id="WP_344978353.1">
    <property type="nucleotide sequence ID" value="NZ_BAAAVI010000052.1"/>
</dbReference>
<proteinExistence type="predicted"/>
<comment type="caution">
    <text evidence="2">The sequence shown here is derived from an EMBL/GenBank/DDBJ whole genome shotgun (WGS) entry which is preliminary data.</text>
</comment>
<gene>
    <name evidence="2" type="ORF">GCM10010517_58770</name>
</gene>